<keyword evidence="3" id="KW-1185">Reference proteome</keyword>
<dbReference type="RefSeq" id="WP_010941723.1">
    <property type="nucleotide sequence ID" value="NC_002939.5"/>
</dbReference>
<name>Q74EA1_GEOSL</name>
<accession>Q74EA1</accession>
<dbReference type="InParanoid" id="Q74EA1"/>
<reference evidence="2 3" key="1">
    <citation type="journal article" date="2003" name="Science">
        <title>Genome of Geobacter sulfurreducens: metal reduction in subsurface environments.</title>
        <authorList>
            <person name="Methe B.A."/>
            <person name="Nelson K.E."/>
            <person name="Eisen J.A."/>
            <person name="Paulsen I.T."/>
            <person name="Nelson W."/>
            <person name="Heidelberg J.F."/>
            <person name="Wu D."/>
            <person name="Wu M."/>
            <person name="Ward N."/>
            <person name="Beanan M.J."/>
            <person name="Dodson R.J."/>
            <person name="Madupu R."/>
            <person name="Brinkac L.M."/>
            <person name="Daugherty S.C."/>
            <person name="DeBoy R.T."/>
            <person name="Durkin A.S."/>
            <person name="Gwinn M."/>
            <person name="Kolonay J.F."/>
            <person name="Sullivan S.A."/>
            <person name="Haft D.H."/>
            <person name="Selengut J."/>
            <person name="Davidsen T.M."/>
            <person name="Zafar N."/>
            <person name="White O."/>
            <person name="Tran B."/>
            <person name="Romero C."/>
            <person name="Forberger H.A."/>
            <person name="Weidman J."/>
            <person name="Khouri H."/>
            <person name="Feldblyum T.V."/>
            <person name="Utterback T.R."/>
            <person name="Van Aken S.E."/>
            <person name="Lovley D.R."/>
            <person name="Fraser C.M."/>
        </authorList>
    </citation>
    <scope>NUCLEOTIDE SEQUENCE [LARGE SCALE GENOMIC DNA]</scope>
    <source>
        <strain evidence="3">ATCC 51573 / DSM 12127 / PCA</strain>
    </source>
</reference>
<dbReference type="PATRIC" id="fig|243231.5.peg.1060"/>
<protein>
    <submittedName>
        <fullName evidence="2">Cytochrome c, 1 heme-binding site</fullName>
    </submittedName>
</protein>
<dbReference type="STRING" id="243231.GSU1062"/>
<dbReference type="AlphaFoldDB" id="Q74EA1"/>
<dbReference type="Proteomes" id="UP000000577">
    <property type="component" value="Chromosome"/>
</dbReference>
<sequence length="241" mass="25365">MAVNWWTLRILVAVAASLWLIADASAMSAFARKYGMQCDGCHSRIPKLNEFGTAFLKNGFAIPAGAHPPVSAARKPESEIEPMASTPVPRESREPAASAAPAGSPEGVVASAPSAEPLPEQTATEPPPPPPPMVLYKLKARDGSAYYTDNPRAAADLQEPAAAPARKAAGRTHGKAVPEAKAPARRRSPVAPDAAPPLFRSFSECMEHQLVDTPPPGSAGEMMDLLTEAERVCAGYPAVKR</sequence>
<gene>
    <name evidence="2" type="ordered locus">GSU1062</name>
</gene>
<proteinExistence type="predicted"/>
<dbReference type="EnsemblBacteria" id="AAR34388">
    <property type="protein sequence ID" value="AAR34388"/>
    <property type="gene ID" value="GSU1062"/>
</dbReference>
<evidence type="ECO:0000313" key="2">
    <source>
        <dbReference type="EMBL" id="AAR34388.1"/>
    </source>
</evidence>
<feature type="compositionally biased region" description="Low complexity" evidence="1">
    <location>
        <begin position="158"/>
        <end position="167"/>
    </location>
</feature>
<dbReference type="HOGENOM" id="CLU_1233578_0_0_7"/>
<feature type="region of interest" description="Disordered" evidence="1">
    <location>
        <begin position="158"/>
        <end position="196"/>
    </location>
</feature>
<feature type="compositionally biased region" description="Low complexity" evidence="1">
    <location>
        <begin position="95"/>
        <end position="107"/>
    </location>
</feature>
<organism evidence="2 3">
    <name type="scientific">Geobacter sulfurreducens (strain ATCC 51573 / DSM 12127 / PCA)</name>
    <dbReference type="NCBI Taxonomy" id="243231"/>
    <lineage>
        <taxon>Bacteria</taxon>
        <taxon>Pseudomonadati</taxon>
        <taxon>Thermodesulfobacteriota</taxon>
        <taxon>Desulfuromonadia</taxon>
        <taxon>Geobacterales</taxon>
        <taxon>Geobacteraceae</taxon>
        <taxon>Geobacter</taxon>
    </lineage>
</organism>
<dbReference type="EMBL" id="AE017180">
    <property type="protein sequence ID" value="AAR34388.1"/>
    <property type="molecule type" value="Genomic_DNA"/>
</dbReference>
<dbReference type="KEGG" id="gsu:GSU1062"/>
<reference evidence="2 3" key="2">
    <citation type="journal article" date="2012" name="BMC Genomics">
        <title>Comparative genomic analysis of Geobacter sulfurreducens KN400, a strain with enhanced capacity for extracellular electron transfer and electricity production.</title>
        <authorList>
            <person name="Butler J.E."/>
            <person name="Young N.D."/>
            <person name="Aklujkar M."/>
            <person name="Lovley D.R."/>
        </authorList>
    </citation>
    <scope>NUCLEOTIDE SEQUENCE [LARGE SCALE GENOMIC DNA]</scope>
    <source>
        <strain evidence="3">ATCC 51573 / DSM 12127 / PCA</strain>
    </source>
</reference>
<dbReference type="eggNOG" id="ENOG5030IH2">
    <property type="taxonomic scope" value="Bacteria"/>
</dbReference>
<evidence type="ECO:0000256" key="1">
    <source>
        <dbReference type="SAM" id="MobiDB-lite"/>
    </source>
</evidence>
<evidence type="ECO:0000313" key="3">
    <source>
        <dbReference type="Proteomes" id="UP000000577"/>
    </source>
</evidence>
<feature type="region of interest" description="Disordered" evidence="1">
    <location>
        <begin position="67"/>
        <end position="132"/>
    </location>
</feature>
<dbReference type="OrthoDB" id="5391020at2"/>